<feature type="compositionally biased region" description="Acidic residues" evidence="1">
    <location>
        <begin position="424"/>
        <end position="463"/>
    </location>
</feature>
<dbReference type="Proteomes" id="UP000425472">
    <property type="component" value="Segment"/>
</dbReference>
<feature type="compositionally biased region" description="Low complexity" evidence="1">
    <location>
        <begin position="464"/>
        <end position="478"/>
    </location>
</feature>
<dbReference type="GeneID" id="55624297"/>
<accession>A0A649V6M2</accession>
<organism evidence="2 3">
    <name type="scientific">Gordonia phage Avazak</name>
    <dbReference type="NCBI Taxonomy" id="2656529"/>
    <lineage>
        <taxon>Viruses</taxon>
        <taxon>Duplodnaviria</taxon>
        <taxon>Heunggongvirae</taxon>
        <taxon>Uroviricota</taxon>
        <taxon>Caudoviricetes</taxon>
        <taxon>Deejayvirinae</taxon>
        <taxon>Tanisvirus</taxon>
        <taxon>Tanisvirus avazak</taxon>
    </lineage>
</organism>
<sequence>MKTTLSAAVLSTMALPLILGGIAQGATIEDLIDEGIVTEVTKSENDRDVLGSIDDAIMILNNGTGANKGEVWAESWVGTRQSYLVNYDQSFWPAVPTENPNAPWLARKVGLFAPTYITSKLGAIDNNLALAKAIKESGDTEGKTYIWVGFSQGADTLGDSIEQGYALGYFDHDGSFKAIIVSDPGSPWSIKGWAKDDTGIAGDIVTTLLGIDNNGSRDPAKTGNLDITQIVVVGDSVANFQWENNRPLSSLIVGLSGWATLHGGPNPWSSNNLDLRTAENTAGLDAPVYFYSVEGNTTYQILDAPHPTAILQAQIERDLGIIRDKNGNGTNEDEFVGRVMKLDPKYQTWYEIEKPTADNAHVSVTADPARPVVTPPADNYEITVPAEVATGQQTAVVEVEDEPVVETPSYTAPEPDTETHSEPETEESTETESESVESESDSESSTEESYSDADTESTTEDSSSDSSSESDSGSSQDD</sequence>
<keyword evidence="3" id="KW-1185">Reference proteome</keyword>
<gene>
    <name evidence="2" type="primary">48</name>
    <name evidence="2" type="ORF">SEA_AVAZAK_48</name>
</gene>
<dbReference type="EMBL" id="MN585971">
    <property type="protein sequence ID" value="QGJ88028.1"/>
    <property type="molecule type" value="Genomic_DNA"/>
</dbReference>
<protein>
    <recommendedName>
        <fullName evidence="4">PE-PPE domain-containing protein</fullName>
    </recommendedName>
</protein>
<feature type="region of interest" description="Disordered" evidence="1">
    <location>
        <begin position="392"/>
        <end position="478"/>
    </location>
</feature>
<evidence type="ECO:0000256" key="1">
    <source>
        <dbReference type="SAM" id="MobiDB-lite"/>
    </source>
</evidence>
<name>A0A649V6M2_9CAUD</name>
<reference evidence="2 3" key="1">
    <citation type="submission" date="2019-10" db="EMBL/GenBank/DDBJ databases">
        <authorList>
            <person name="Millar G.J."/>
            <person name="Stotolongo A."/>
            <person name="Acosta C.G."/>
            <person name="Alexandre C.L."/>
            <person name="Birchfield S.K."/>
            <person name="Bradshaw K.L."/>
            <person name="Collins J.L."/>
            <person name="Emile S.L."/>
            <person name="Gale T.J."/>
            <person name="Higgs R.I."/>
            <person name="Jakubik A.E."/>
            <person name="Jasna A.S."/>
            <person name="Lightbourn T.A."/>
            <person name="Ortegon K.B."/>
            <person name="Sargent D.P."/>
            <person name="Thermozier K.N."/>
            <person name="Thomas F."/>
            <person name="Tucker J.D."/>
            <person name="White J.S."/>
            <person name="Sconiers W.B."/>
            <person name="Coleman S.T."/>
            <person name="Riley H.L."/>
            <person name="Garlena R.A."/>
            <person name="Russell D.A."/>
            <person name="Pope W.H."/>
            <person name="Jacobs-Sera D."/>
            <person name="Hatfull G.F."/>
        </authorList>
    </citation>
    <scope>NUCLEOTIDE SEQUENCE [LARGE SCALE GENOMIC DNA]</scope>
</reference>
<evidence type="ECO:0000313" key="2">
    <source>
        <dbReference type="EMBL" id="QGJ88028.1"/>
    </source>
</evidence>
<proteinExistence type="predicted"/>
<evidence type="ECO:0000313" key="3">
    <source>
        <dbReference type="Proteomes" id="UP000425472"/>
    </source>
</evidence>
<dbReference type="RefSeq" id="YP_009853614.1">
    <property type="nucleotide sequence ID" value="NC_048822.1"/>
</dbReference>
<evidence type="ECO:0008006" key="4">
    <source>
        <dbReference type="Google" id="ProtNLM"/>
    </source>
</evidence>
<dbReference type="KEGG" id="vg:55624297"/>